<accession>A0A9Q0VYQ0</accession>
<dbReference type="Proteomes" id="UP001151752">
    <property type="component" value="Chromosome 13"/>
</dbReference>
<comment type="caution">
    <text evidence="1">The sequence shown here is derived from an EMBL/GenBank/DDBJ whole genome shotgun (WGS) entry which is preliminary data.</text>
</comment>
<gene>
    <name evidence="1" type="ORF">OIU74_026467</name>
</gene>
<evidence type="ECO:0000313" key="1">
    <source>
        <dbReference type="EMBL" id="KAJ6757222.1"/>
    </source>
</evidence>
<dbReference type="AlphaFoldDB" id="A0A9Q0VYQ0"/>
<name>A0A9Q0VYQ0_9ROSI</name>
<reference evidence="1" key="2">
    <citation type="journal article" date="2023" name="Int. J. Mol. Sci.">
        <title>De Novo Assembly and Annotation of 11 Diverse Shrub Willow (Salix) Genomes Reveals Novel Gene Organization in Sex-Linked Regions.</title>
        <authorList>
            <person name="Hyden B."/>
            <person name="Feng K."/>
            <person name="Yates T.B."/>
            <person name="Jawdy S."/>
            <person name="Cereghino C."/>
            <person name="Smart L.B."/>
            <person name="Muchero W."/>
        </authorList>
    </citation>
    <scope>NUCLEOTIDE SEQUENCE</scope>
    <source>
        <tissue evidence="1">Shoot tip</tissue>
    </source>
</reference>
<sequence>MMLMDHQLSRTYRKGNKNNKVWLLHDTITGISNINCHLHKWFLLEKECDMRTKIWWKGKRYWHYQLHESIPVQHTHLITLVLVIKHKPSSG</sequence>
<keyword evidence="2" id="KW-1185">Reference proteome</keyword>
<reference evidence="1" key="1">
    <citation type="submission" date="2022-11" db="EMBL/GenBank/DDBJ databases">
        <authorList>
            <person name="Hyden B.L."/>
            <person name="Feng K."/>
            <person name="Yates T."/>
            <person name="Jawdy S."/>
            <person name="Smart L.B."/>
            <person name="Muchero W."/>
        </authorList>
    </citation>
    <scope>NUCLEOTIDE SEQUENCE</scope>
    <source>
        <tissue evidence="1">Shoot tip</tissue>
    </source>
</reference>
<organism evidence="1 2">
    <name type="scientific">Salix koriyanagi</name>
    <dbReference type="NCBI Taxonomy" id="2511006"/>
    <lineage>
        <taxon>Eukaryota</taxon>
        <taxon>Viridiplantae</taxon>
        <taxon>Streptophyta</taxon>
        <taxon>Embryophyta</taxon>
        <taxon>Tracheophyta</taxon>
        <taxon>Spermatophyta</taxon>
        <taxon>Magnoliopsida</taxon>
        <taxon>eudicotyledons</taxon>
        <taxon>Gunneridae</taxon>
        <taxon>Pentapetalae</taxon>
        <taxon>rosids</taxon>
        <taxon>fabids</taxon>
        <taxon>Malpighiales</taxon>
        <taxon>Salicaceae</taxon>
        <taxon>Saliceae</taxon>
        <taxon>Salix</taxon>
    </lineage>
</organism>
<evidence type="ECO:0000313" key="2">
    <source>
        <dbReference type="Proteomes" id="UP001151752"/>
    </source>
</evidence>
<dbReference type="EMBL" id="JAPFFM010000007">
    <property type="protein sequence ID" value="KAJ6757222.1"/>
    <property type="molecule type" value="Genomic_DNA"/>
</dbReference>
<protein>
    <submittedName>
        <fullName evidence="1">Uncharacterized protein</fullName>
    </submittedName>
</protein>
<proteinExistence type="predicted"/>